<evidence type="ECO:0000313" key="1">
    <source>
        <dbReference type="EMBL" id="ALL41032.1"/>
    </source>
</evidence>
<proteinExistence type="evidence at transcript level"/>
<name>A0A0S1MJH3_PHAPC</name>
<reference evidence="1" key="1">
    <citation type="submission" date="2015-07" db="EMBL/GenBank/DDBJ databases">
        <title>Elucidating the P. pachyrhizi secretome and potential effectors.</title>
        <authorList>
            <person name="de Carvalho M.C.C.G."/>
            <person name="Nascimento L.C."/>
            <person name="Darben L.M."/>
            <person name="Polizel-Podanosqui A.M."/>
            <person name="Lopes-Caitar V.S."/>
            <person name="Rocha C.S."/>
            <person name="Qi M."/>
            <person name="Carazolle M."/>
            <person name="Kuwahara M.K."/>
            <person name="Pereira G.A.G."/>
            <person name="Abdelnoor R.V."/>
            <person name="Whitham S.A."/>
            <person name="Marcelino-Guimaraes F.C."/>
        </authorList>
    </citation>
    <scope>NUCLEOTIDE SEQUENCE</scope>
</reference>
<dbReference type="EMBL" id="KT246941">
    <property type="protein sequence ID" value="ALL41032.1"/>
    <property type="molecule type" value="mRNA"/>
</dbReference>
<organism evidence="1">
    <name type="scientific">Phakopsora pachyrhizi</name>
    <name type="common">Asian soybean rust disease fungus</name>
    <dbReference type="NCBI Taxonomy" id="170000"/>
    <lineage>
        <taxon>Eukaryota</taxon>
        <taxon>Fungi</taxon>
        <taxon>Dikarya</taxon>
        <taxon>Basidiomycota</taxon>
        <taxon>Pucciniomycotina</taxon>
        <taxon>Pucciniomycetes</taxon>
        <taxon>Pucciniales</taxon>
        <taxon>Phakopsoraceae</taxon>
        <taxon>Phakopsora</taxon>
    </lineage>
</organism>
<protein>
    <submittedName>
        <fullName evidence="1">Uncharacterized protein</fullName>
    </submittedName>
</protein>
<dbReference type="AlphaFoldDB" id="A0A0S1MJH3"/>
<sequence>MASTAQTLRAVLILTLQLPLITVVTLAQLLKPGRLMMAVVPNQQVG</sequence>
<accession>A0A0S1MJH3</accession>